<organism evidence="2 3">
    <name type="scientific">Brachionus plicatilis</name>
    <name type="common">Marine rotifer</name>
    <name type="synonym">Brachionus muelleri</name>
    <dbReference type="NCBI Taxonomy" id="10195"/>
    <lineage>
        <taxon>Eukaryota</taxon>
        <taxon>Metazoa</taxon>
        <taxon>Spiralia</taxon>
        <taxon>Gnathifera</taxon>
        <taxon>Rotifera</taxon>
        <taxon>Eurotatoria</taxon>
        <taxon>Monogononta</taxon>
        <taxon>Pseudotrocha</taxon>
        <taxon>Ploima</taxon>
        <taxon>Brachionidae</taxon>
        <taxon>Brachionus</taxon>
    </lineage>
</organism>
<dbReference type="AlphaFoldDB" id="A0A3M7PBW4"/>
<dbReference type="Proteomes" id="UP000276133">
    <property type="component" value="Unassembled WGS sequence"/>
</dbReference>
<proteinExistence type="predicted"/>
<gene>
    <name evidence="2" type="ORF">BpHYR1_015991</name>
</gene>
<dbReference type="EMBL" id="REGN01012295">
    <property type="protein sequence ID" value="RMZ96214.1"/>
    <property type="molecule type" value="Genomic_DNA"/>
</dbReference>
<evidence type="ECO:0000313" key="2">
    <source>
        <dbReference type="EMBL" id="RMZ96214.1"/>
    </source>
</evidence>
<evidence type="ECO:0000313" key="3">
    <source>
        <dbReference type="Proteomes" id="UP000276133"/>
    </source>
</evidence>
<keyword evidence="3" id="KW-1185">Reference proteome</keyword>
<sequence>MESAATAPHGQLAVMGSDNLHEWTFQSNRTVESSEPNVEEEKPVPKRERLEANNVEVIVKQAKLCDQCGAQMKKKRYWACPNKCGKN</sequence>
<evidence type="ECO:0000256" key="1">
    <source>
        <dbReference type="SAM" id="MobiDB-lite"/>
    </source>
</evidence>
<reference evidence="2 3" key="1">
    <citation type="journal article" date="2018" name="Sci. Rep.">
        <title>Genomic signatures of local adaptation to the degree of environmental predictability in rotifers.</title>
        <authorList>
            <person name="Franch-Gras L."/>
            <person name="Hahn C."/>
            <person name="Garcia-Roger E.M."/>
            <person name="Carmona M.J."/>
            <person name="Serra M."/>
            <person name="Gomez A."/>
        </authorList>
    </citation>
    <scope>NUCLEOTIDE SEQUENCE [LARGE SCALE GENOMIC DNA]</scope>
    <source>
        <strain evidence="2">HYR1</strain>
    </source>
</reference>
<comment type="caution">
    <text evidence="2">The sequence shown here is derived from an EMBL/GenBank/DDBJ whole genome shotgun (WGS) entry which is preliminary data.</text>
</comment>
<protein>
    <submittedName>
        <fullName evidence="2">Uncharacterized protein</fullName>
    </submittedName>
</protein>
<feature type="region of interest" description="Disordered" evidence="1">
    <location>
        <begin position="27"/>
        <end position="47"/>
    </location>
</feature>
<accession>A0A3M7PBW4</accession>
<name>A0A3M7PBW4_BRAPC</name>